<dbReference type="InterPro" id="IPR043773">
    <property type="entry name" value="JetA"/>
</dbReference>
<keyword evidence="3" id="KW-1185">Reference proteome</keyword>
<dbReference type="Proteomes" id="UP000283458">
    <property type="component" value="Unassembled WGS sequence"/>
</dbReference>
<gene>
    <name evidence="2" type="ORF">D3877_29190</name>
</gene>
<protein>
    <submittedName>
        <fullName evidence="2">Uncharacterized protein</fullName>
    </submittedName>
</protein>
<organism evidence="2 3">
    <name type="scientific">Azospirillum cavernae</name>
    <dbReference type="NCBI Taxonomy" id="2320860"/>
    <lineage>
        <taxon>Bacteria</taxon>
        <taxon>Pseudomonadati</taxon>
        <taxon>Pseudomonadota</taxon>
        <taxon>Alphaproteobacteria</taxon>
        <taxon>Rhodospirillales</taxon>
        <taxon>Azospirillaceae</taxon>
        <taxon>Azospirillum</taxon>
    </lineage>
</organism>
<evidence type="ECO:0000313" key="2">
    <source>
        <dbReference type="EMBL" id="RJF76462.1"/>
    </source>
</evidence>
<sequence>MANKYRHAYERLLSRLHDGLFGLDTTRQPTRDDVMVDLEEGLLTFTRALPDDEREEFHLTAPLAYMELIETGWLLEQREGWTTHVEMNAAATQVLSTLCGLAERKAETFGGTFISVYSTLESVTRDAGTNAQGVAEAAQRAKQFARYARGVVGNLKDIEQSLLSQATVNSLVKTFFDDFVQRIVIGDYRKLTSVRNHPYRYRYKILEMADTIGSDPVLFQTVADSLVAQGVAETPADAQAQLDGQLRDIRLAIEAIDTFRDRIDRTKSTIERRFSNTLRYMDLVESGRAERFAKGLADIARALPDLDYGAEIPVETLLFETPSHIDGERLAKPEKPYSPVENKRYMRPKPDPLWQAFEHAKQAFDRRLRITPERFGDYVRDKVDAAATEGRAEITAADLPPSDIEEFLIFSALRSMPVARIPLPNGYVIEHRDGLVDNDWLICRDFALQRISPADPGSPPSVQPVRDGSGPSTRRTKPGSRLPRSTPSA</sequence>
<comment type="caution">
    <text evidence="2">The sequence shown here is derived from an EMBL/GenBank/DDBJ whole genome shotgun (WGS) entry which is preliminary data.</text>
</comment>
<evidence type="ECO:0000313" key="3">
    <source>
        <dbReference type="Proteomes" id="UP000283458"/>
    </source>
</evidence>
<accession>A0A418VK00</accession>
<feature type="region of interest" description="Disordered" evidence="1">
    <location>
        <begin position="452"/>
        <end position="489"/>
    </location>
</feature>
<reference evidence="2 3" key="1">
    <citation type="submission" date="2018-09" db="EMBL/GenBank/DDBJ databases">
        <authorList>
            <person name="Zhu H."/>
        </authorList>
    </citation>
    <scope>NUCLEOTIDE SEQUENCE [LARGE SCALE GENOMIC DNA]</scope>
    <source>
        <strain evidence="2 3">K2W22B-5</strain>
    </source>
</reference>
<dbReference type="AlphaFoldDB" id="A0A418VK00"/>
<name>A0A418VK00_9PROT</name>
<evidence type="ECO:0000256" key="1">
    <source>
        <dbReference type="SAM" id="MobiDB-lite"/>
    </source>
</evidence>
<dbReference type="EMBL" id="QYUL01000008">
    <property type="protein sequence ID" value="RJF76462.1"/>
    <property type="molecule type" value="Genomic_DNA"/>
</dbReference>
<dbReference type="Pfam" id="PF18982">
    <property type="entry name" value="JetA"/>
    <property type="match status" value="1"/>
</dbReference>
<proteinExistence type="predicted"/>